<feature type="compositionally biased region" description="Polar residues" evidence="1">
    <location>
        <begin position="190"/>
        <end position="203"/>
    </location>
</feature>
<name>A0A5N5RFV6_9BIFI</name>
<dbReference type="OrthoDB" id="3238756at2"/>
<sequence length="583" mass="59971">MTLESFRTISIPLDTANDAIPPVRLNAGDDEGRVITAIVTDAGRPITDTGLTAGLAWNPRPEDPSSGGASTPMTRGTATLPDGSQTVTFTAPVPRALLATNTGRARLGIEIAGPDGMIVCSRNITAIIEPSVVNATAPEISDPLTDLRNAAETAAKAAADAKQAVSDANAATDEANRVISAASISGGVTTTLPPNSPATSTLKGSGLTRTLDLGIPRGAGVTTVEASELDPSLSPRASLDKQSNGDYKLSLALPRAARFRGTSVTTLNPSQEPTAELNMGGSMSGDYDLRLGLPRAARVTTVTATALQTPTATVQTDVDGNGDIAFRFGIPTGGPGPKGDKGDPGDAGQVATQTVAGVVKPGKGLTVRADGTLDAEASQYTLPIADTLVLGGVKIGKNMHVGTDGTLDARAATGTMAGAVRPGDGLKVDDTGTLSVNVGGGGLQLSNGMLQWDSRLWFPVYNQSGLSGTGEEMQGVAMRVTSVGFSVENLWMVHLDQLATVQVSSGTYGFGFHLRKDSGGTVELLPWRSGATRTTMDLPAVYGGGSTVRLSYEANGHYWFADNLNVTGVNPYEMHVSLLMQEA</sequence>
<gene>
    <name evidence="2" type="ORF">EHS19_08050</name>
</gene>
<accession>A0A5N5RFV6</accession>
<evidence type="ECO:0000313" key="2">
    <source>
        <dbReference type="EMBL" id="KAB5606162.1"/>
    </source>
</evidence>
<dbReference type="RefSeq" id="WP_151917242.1">
    <property type="nucleotide sequence ID" value="NZ_RQSP01000030.1"/>
</dbReference>
<reference evidence="2 3" key="1">
    <citation type="journal article" date="2019" name="Int. J. Syst. Evol. Microbiol.">
        <title>Bifidobacterium jacchi sp. nov., isolated from the faeces of a baby common marmoset (Callithrix jacchus).</title>
        <authorList>
            <person name="Modesto M."/>
            <person name="Watanabe K."/>
            <person name="Arita M."/>
            <person name="Satti M."/>
            <person name="Oki K."/>
            <person name="Sciavilla P."/>
            <person name="Patavino C."/>
            <person name="Camma C."/>
            <person name="Michelini S."/>
            <person name="Sgorbati B."/>
            <person name="Mattarelli P."/>
        </authorList>
    </citation>
    <scope>NUCLEOTIDE SEQUENCE [LARGE SCALE GENOMIC DNA]</scope>
    <source>
        <strain evidence="2 3">MRM 9.3</strain>
    </source>
</reference>
<evidence type="ECO:0000256" key="1">
    <source>
        <dbReference type="SAM" id="MobiDB-lite"/>
    </source>
</evidence>
<keyword evidence="3" id="KW-1185">Reference proteome</keyword>
<organism evidence="2 3">
    <name type="scientific">Bifidobacterium jacchi</name>
    <dbReference type="NCBI Taxonomy" id="2490545"/>
    <lineage>
        <taxon>Bacteria</taxon>
        <taxon>Bacillati</taxon>
        <taxon>Actinomycetota</taxon>
        <taxon>Actinomycetes</taxon>
        <taxon>Bifidobacteriales</taxon>
        <taxon>Bifidobacteriaceae</taxon>
        <taxon>Bifidobacterium</taxon>
    </lineage>
</organism>
<feature type="region of interest" description="Disordered" evidence="1">
    <location>
        <begin position="190"/>
        <end position="209"/>
    </location>
</feature>
<dbReference type="EMBL" id="RQSP01000030">
    <property type="protein sequence ID" value="KAB5606162.1"/>
    <property type="molecule type" value="Genomic_DNA"/>
</dbReference>
<evidence type="ECO:0000313" key="3">
    <source>
        <dbReference type="Proteomes" id="UP000326336"/>
    </source>
</evidence>
<protein>
    <recommendedName>
        <fullName evidence="4">Tail fiber protein</fullName>
    </recommendedName>
</protein>
<feature type="region of interest" description="Disordered" evidence="1">
    <location>
        <begin position="52"/>
        <end position="86"/>
    </location>
</feature>
<dbReference type="AlphaFoldDB" id="A0A5N5RFV6"/>
<feature type="region of interest" description="Disordered" evidence="1">
    <location>
        <begin position="222"/>
        <end position="241"/>
    </location>
</feature>
<proteinExistence type="predicted"/>
<evidence type="ECO:0008006" key="4">
    <source>
        <dbReference type="Google" id="ProtNLM"/>
    </source>
</evidence>
<dbReference type="Proteomes" id="UP000326336">
    <property type="component" value="Unassembled WGS sequence"/>
</dbReference>
<comment type="caution">
    <text evidence="2">The sequence shown here is derived from an EMBL/GenBank/DDBJ whole genome shotgun (WGS) entry which is preliminary data.</text>
</comment>
<feature type="compositionally biased region" description="Polar residues" evidence="1">
    <location>
        <begin position="67"/>
        <end position="86"/>
    </location>
</feature>